<dbReference type="EMBL" id="BLSA01000178">
    <property type="protein sequence ID" value="GFP32868.1"/>
    <property type="molecule type" value="Genomic_DNA"/>
</dbReference>
<evidence type="ECO:0000313" key="1">
    <source>
        <dbReference type="EMBL" id="GFP32868.1"/>
    </source>
</evidence>
<name>A0A6V8PKS4_9ACTN</name>
<proteinExistence type="predicted"/>
<reference evidence="1 2" key="1">
    <citation type="journal article" date="2020" name="Front. Microbiol.">
        <title>Single-cell genomics of novel Actinobacteria with the Wood-Ljungdahl pathway discovered in a serpentinizing system.</title>
        <authorList>
            <person name="Merino N."/>
            <person name="Kawai M."/>
            <person name="Boyd E.S."/>
            <person name="Colman D.R."/>
            <person name="McGlynn S.E."/>
            <person name="Nealson K.H."/>
            <person name="Kurokawa K."/>
            <person name="Hongoh Y."/>
        </authorList>
    </citation>
    <scope>NUCLEOTIDE SEQUENCE [LARGE SCALE GENOMIC DNA]</scope>
    <source>
        <strain evidence="1 2">S42</strain>
    </source>
</reference>
<sequence>MIGLRMTNFLSLVKVEDLFQILHPDFPSEQEGPLLVIDRGFFYTNYQLATNLDLS</sequence>
<protein>
    <submittedName>
        <fullName evidence="1">Uncharacterized protein</fullName>
    </submittedName>
</protein>
<dbReference type="AlphaFoldDB" id="A0A6V8PKS4"/>
<evidence type="ECO:0000313" key="2">
    <source>
        <dbReference type="Proteomes" id="UP000568877"/>
    </source>
</evidence>
<gene>
    <name evidence="1" type="ORF">HKBW3S42_01173</name>
</gene>
<dbReference type="Proteomes" id="UP000568877">
    <property type="component" value="Unassembled WGS sequence"/>
</dbReference>
<organism evidence="1 2">
    <name type="scientific">Candidatus Hakubella thermalkaliphila</name>
    <dbReference type="NCBI Taxonomy" id="2754717"/>
    <lineage>
        <taxon>Bacteria</taxon>
        <taxon>Bacillati</taxon>
        <taxon>Actinomycetota</taxon>
        <taxon>Actinomycetota incertae sedis</taxon>
        <taxon>Candidatus Hakubellales</taxon>
        <taxon>Candidatus Hakubellaceae</taxon>
        <taxon>Candidatus Hakubella</taxon>
    </lineage>
</organism>
<accession>A0A6V8PKS4</accession>
<feature type="non-terminal residue" evidence="1">
    <location>
        <position position="55"/>
    </location>
</feature>
<comment type="caution">
    <text evidence="1">The sequence shown here is derived from an EMBL/GenBank/DDBJ whole genome shotgun (WGS) entry which is preliminary data.</text>
</comment>